<dbReference type="Pfam" id="PF00175">
    <property type="entry name" value="NAD_binding_1"/>
    <property type="match status" value="1"/>
</dbReference>
<dbReference type="InterPro" id="IPR008333">
    <property type="entry name" value="Cbr1-like_FAD-bd_dom"/>
</dbReference>
<dbReference type="RefSeq" id="WP_165268323.1">
    <property type="nucleotide sequence ID" value="NZ_JAAKZY010000241.1"/>
</dbReference>
<dbReference type="InterPro" id="IPR001041">
    <property type="entry name" value="2Fe-2S_ferredoxin-type"/>
</dbReference>
<dbReference type="Proteomes" id="UP000472335">
    <property type="component" value="Unassembled WGS sequence"/>
</dbReference>
<evidence type="ECO:0000313" key="11">
    <source>
        <dbReference type="Proteomes" id="UP000472335"/>
    </source>
</evidence>
<evidence type="ECO:0000256" key="7">
    <source>
        <dbReference type="ARBA" id="ARBA00023004"/>
    </source>
</evidence>
<accession>A0A6G4VJA6</accession>
<dbReference type="InterPro" id="IPR050415">
    <property type="entry name" value="MRET"/>
</dbReference>
<evidence type="ECO:0000313" key="10">
    <source>
        <dbReference type="EMBL" id="NGO14199.1"/>
    </source>
</evidence>
<dbReference type="GO" id="GO:0046872">
    <property type="term" value="F:metal ion binding"/>
    <property type="evidence" value="ECO:0007669"/>
    <property type="project" value="UniProtKB-KW"/>
</dbReference>
<dbReference type="CDD" id="cd06216">
    <property type="entry name" value="FNR_iron_sulfur_binding_2"/>
    <property type="match status" value="1"/>
</dbReference>
<keyword evidence="11" id="KW-1185">Reference proteome</keyword>
<organism evidence="10 11">
    <name type="scientific">Streptomyces scabichelini</name>
    <dbReference type="NCBI Taxonomy" id="2711217"/>
    <lineage>
        <taxon>Bacteria</taxon>
        <taxon>Bacillati</taxon>
        <taxon>Actinomycetota</taxon>
        <taxon>Actinomycetes</taxon>
        <taxon>Kitasatosporales</taxon>
        <taxon>Streptomycetaceae</taxon>
        <taxon>Streptomyces</taxon>
    </lineage>
</organism>
<evidence type="ECO:0000256" key="8">
    <source>
        <dbReference type="ARBA" id="ARBA00023014"/>
    </source>
</evidence>
<dbReference type="PANTHER" id="PTHR47354">
    <property type="entry name" value="NADH OXIDOREDUCTASE HCR"/>
    <property type="match status" value="1"/>
</dbReference>
<proteinExistence type="predicted"/>
<keyword evidence="5" id="KW-0274">FAD</keyword>
<keyword evidence="6" id="KW-0560">Oxidoreductase</keyword>
<evidence type="ECO:0000256" key="4">
    <source>
        <dbReference type="ARBA" id="ARBA00022723"/>
    </source>
</evidence>
<comment type="caution">
    <text evidence="10">The sequence shown here is derived from an EMBL/GenBank/DDBJ whole genome shotgun (WGS) entry which is preliminary data.</text>
</comment>
<keyword evidence="2" id="KW-0285">Flavoprotein</keyword>
<dbReference type="CDD" id="cd00207">
    <property type="entry name" value="fer2"/>
    <property type="match status" value="1"/>
</dbReference>
<dbReference type="Pfam" id="PF00111">
    <property type="entry name" value="Fer2"/>
    <property type="match status" value="1"/>
</dbReference>
<evidence type="ECO:0000256" key="3">
    <source>
        <dbReference type="ARBA" id="ARBA00022714"/>
    </source>
</evidence>
<keyword evidence="4" id="KW-0479">Metal-binding</keyword>
<dbReference type="InterPro" id="IPR039261">
    <property type="entry name" value="FNR_nucleotide-bd"/>
</dbReference>
<feature type="domain" description="FAD-binding FR-type" evidence="9">
    <location>
        <begin position="38"/>
        <end position="141"/>
    </location>
</feature>
<name>A0A6G4VJA6_9ACTN</name>
<dbReference type="Gene3D" id="3.10.20.30">
    <property type="match status" value="1"/>
</dbReference>
<evidence type="ECO:0000256" key="1">
    <source>
        <dbReference type="ARBA" id="ARBA00001974"/>
    </source>
</evidence>
<dbReference type="Gene3D" id="2.40.30.10">
    <property type="entry name" value="Translation factors"/>
    <property type="match status" value="1"/>
</dbReference>
<dbReference type="SUPFAM" id="SSF52343">
    <property type="entry name" value="Ferredoxin reductase-like, C-terminal NADP-linked domain"/>
    <property type="match status" value="1"/>
</dbReference>
<dbReference type="SUPFAM" id="SSF63380">
    <property type="entry name" value="Riboflavin synthase domain-like"/>
    <property type="match status" value="1"/>
</dbReference>
<keyword evidence="8" id="KW-0411">Iron-sulfur</keyword>
<protein>
    <submittedName>
        <fullName evidence="10">Ferredoxin reductase</fullName>
    </submittedName>
</protein>
<sequence length="367" mass="39739">MVGVLRHLARPVWQGAGRLTTPLLPDDFLAVVDPLWSARWPAGRVELVRAETADATTLVVRAGRGWSGHRAAGQYVPVGVDIDGALHWRTYSITTPPDGSGRFAITVRAVPDGRVSPHLARRVRPGERLRLGPVQGDFVLPGPPPPRLLFLTGGIGITPVVAMLRALARRTGRRPDTVLVHSAPDADRVVFGGELRAMATRESWLTLHEHHTRRTRREGRLDRERLDALCPDWEKRESWACGPEGLLAFAERAWRDADALHRLHLERFRPPSPAIPGRGSGAHGGRVRFTRSGVETDAGPATSLLNAGEAAGVLMPSGCRMGICRSCLSPLSAGRVRDLRTGDVHGEPGDLIQTCVSGACGPVHLDL</sequence>
<evidence type="ECO:0000259" key="9">
    <source>
        <dbReference type="PROSITE" id="PS51384"/>
    </source>
</evidence>
<gene>
    <name evidence="10" type="ORF">G5C60_43055</name>
</gene>
<dbReference type="InterPro" id="IPR001433">
    <property type="entry name" value="OxRdtase_FAD/NAD-bd"/>
</dbReference>
<comment type="cofactor">
    <cofactor evidence="1">
        <name>FAD</name>
        <dbReference type="ChEBI" id="CHEBI:57692"/>
    </cofactor>
</comment>
<dbReference type="InterPro" id="IPR012675">
    <property type="entry name" value="Beta-grasp_dom_sf"/>
</dbReference>
<dbReference type="InterPro" id="IPR036010">
    <property type="entry name" value="2Fe-2S_ferredoxin-like_sf"/>
</dbReference>
<dbReference type="InterPro" id="IPR017927">
    <property type="entry name" value="FAD-bd_FR_type"/>
</dbReference>
<dbReference type="EMBL" id="JAAKZY010000241">
    <property type="protein sequence ID" value="NGO14199.1"/>
    <property type="molecule type" value="Genomic_DNA"/>
</dbReference>
<dbReference type="PRINTS" id="PR00409">
    <property type="entry name" value="PHDIOXRDTASE"/>
</dbReference>
<keyword evidence="3" id="KW-0001">2Fe-2S</keyword>
<reference evidence="10 11" key="1">
    <citation type="submission" date="2020-02" db="EMBL/GenBank/DDBJ databases">
        <title>Whole-genome analyses of novel actinobacteria.</title>
        <authorList>
            <person name="Sahin N."/>
            <person name="Gencbay T."/>
        </authorList>
    </citation>
    <scope>NUCLEOTIDE SEQUENCE [LARGE SCALE GENOMIC DNA]</scope>
    <source>
        <strain evidence="10 11">HC44</strain>
    </source>
</reference>
<dbReference type="PROSITE" id="PS51384">
    <property type="entry name" value="FAD_FR"/>
    <property type="match status" value="1"/>
</dbReference>
<dbReference type="AlphaFoldDB" id="A0A6G4VJA6"/>
<dbReference type="PANTHER" id="PTHR47354:SF6">
    <property type="entry name" value="NADH OXIDOREDUCTASE HCR"/>
    <property type="match status" value="1"/>
</dbReference>
<evidence type="ECO:0000256" key="6">
    <source>
        <dbReference type="ARBA" id="ARBA00023002"/>
    </source>
</evidence>
<dbReference type="GO" id="GO:0051537">
    <property type="term" value="F:2 iron, 2 sulfur cluster binding"/>
    <property type="evidence" value="ECO:0007669"/>
    <property type="project" value="UniProtKB-KW"/>
</dbReference>
<dbReference type="Pfam" id="PF00970">
    <property type="entry name" value="FAD_binding_6"/>
    <property type="match status" value="1"/>
</dbReference>
<dbReference type="InterPro" id="IPR017938">
    <property type="entry name" value="Riboflavin_synthase-like_b-brl"/>
</dbReference>
<keyword evidence="7" id="KW-0408">Iron</keyword>
<dbReference type="GO" id="GO:0016491">
    <property type="term" value="F:oxidoreductase activity"/>
    <property type="evidence" value="ECO:0007669"/>
    <property type="project" value="UniProtKB-KW"/>
</dbReference>
<dbReference type="SUPFAM" id="SSF54292">
    <property type="entry name" value="2Fe-2S ferredoxin-like"/>
    <property type="match status" value="1"/>
</dbReference>
<dbReference type="Gene3D" id="3.40.50.80">
    <property type="entry name" value="Nucleotide-binding domain of ferredoxin-NADP reductase (FNR) module"/>
    <property type="match status" value="1"/>
</dbReference>
<evidence type="ECO:0000256" key="2">
    <source>
        <dbReference type="ARBA" id="ARBA00022630"/>
    </source>
</evidence>
<evidence type="ECO:0000256" key="5">
    <source>
        <dbReference type="ARBA" id="ARBA00022827"/>
    </source>
</evidence>